<name>A0A0K2TGI3_LEPSM</name>
<reference evidence="2" key="1">
    <citation type="submission" date="2014-05" db="EMBL/GenBank/DDBJ databases">
        <authorList>
            <person name="Chronopoulou M."/>
        </authorList>
    </citation>
    <scope>NUCLEOTIDE SEQUENCE</scope>
    <source>
        <tissue evidence="2">Whole organism</tissue>
    </source>
</reference>
<feature type="transmembrane region" description="Helical" evidence="1">
    <location>
        <begin position="21"/>
        <end position="40"/>
    </location>
</feature>
<evidence type="ECO:0000256" key="1">
    <source>
        <dbReference type="SAM" id="Phobius"/>
    </source>
</evidence>
<organism evidence="2">
    <name type="scientific">Lepeophtheirus salmonis</name>
    <name type="common">Salmon louse</name>
    <name type="synonym">Caligus salmonis</name>
    <dbReference type="NCBI Taxonomy" id="72036"/>
    <lineage>
        <taxon>Eukaryota</taxon>
        <taxon>Metazoa</taxon>
        <taxon>Ecdysozoa</taxon>
        <taxon>Arthropoda</taxon>
        <taxon>Crustacea</taxon>
        <taxon>Multicrustacea</taxon>
        <taxon>Hexanauplia</taxon>
        <taxon>Copepoda</taxon>
        <taxon>Siphonostomatoida</taxon>
        <taxon>Caligidae</taxon>
        <taxon>Lepeophtheirus</taxon>
    </lineage>
</organism>
<protein>
    <submittedName>
        <fullName evidence="2">Uncharacterized protein</fullName>
    </submittedName>
</protein>
<keyword evidence="1" id="KW-1133">Transmembrane helix</keyword>
<dbReference type="AlphaFoldDB" id="A0A0K2TGI3"/>
<keyword evidence="1" id="KW-0812">Transmembrane</keyword>
<dbReference type="EMBL" id="HACA01007331">
    <property type="protein sequence ID" value="CDW24692.1"/>
    <property type="molecule type" value="Transcribed_RNA"/>
</dbReference>
<evidence type="ECO:0000313" key="2">
    <source>
        <dbReference type="EMBL" id="CDW24692.1"/>
    </source>
</evidence>
<accession>A0A0K2TGI3</accession>
<sequence>MIIVNISKKSRSINTLLLSPYFIKIIFVESSAIVICKVVFRRDGLGIKKWPRSYLRFMERHTNFICDILINREVHIFPELFKKDIGYR</sequence>
<proteinExistence type="predicted"/>
<keyword evidence="1" id="KW-0472">Membrane</keyword>